<evidence type="ECO:0000256" key="4">
    <source>
        <dbReference type="ARBA" id="ARBA00022723"/>
    </source>
</evidence>
<dbReference type="GO" id="GO:0005829">
    <property type="term" value="C:cytosol"/>
    <property type="evidence" value="ECO:0007669"/>
    <property type="project" value="TreeGrafter"/>
</dbReference>
<dbReference type="Pfam" id="PF00814">
    <property type="entry name" value="TsaD"/>
    <property type="match status" value="1"/>
</dbReference>
<comment type="catalytic activity">
    <reaction evidence="6">
        <text>L-threonylcarbamoyladenylate + adenosine(37) in tRNA = N(6)-L-threonylcarbamoyladenosine(37) in tRNA + AMP + H(+)</text>
        <dbReference type="Rhea" id="RHEA:37059"/>
        <dbReference type="Rhea" id="RHEA-COMP:10162"/>
        <dbReference type="Rhea" id="RHEA-COMP:10163"/>
        <dbReference type="ChEBI" id="CHEBI:15378"/>
        <dbReference type="ChEBI" id="CHEBI:73682"/>
        <dbReference type="ChEBI" id="CHEBI:74411"/>
        <dbReference type="ChEBI" id="CHEBI:74418"/>
        <dbReference type="ChEBI" id="CHEBI:456215"/>
        <dbReference type="EC" id="2.3.1.234"/>
    </reaction>
</comment>
<keyword evidence="9" id="KW-1185">Reference proteome</keyword>
<name>A0A1H3E533_EUBBA</name>
<dbReference type="PANTHER" id="PTHR11735:SF11">
    <property type="entry name" value="TRNA THREONYLCARBAMOYLADENOSINE BIOSYNTHESIS PROTEIN TSAB"/>
    <property type="match status" value="1"/>
</dbReference>
<dbReference type="SUPFAM" id="SSF53067">
    <property type="entry name" value="Actin-like ATPase domain"/>
    <property type="match status" value="1"/>
</dbReference>
<evidence type="ECO:0000256" key="2">
    <source>
        <dbReference type="ARBA" id="ARBA00022679"/>
    </source>
</evidence>
<dbReference type="Gene3D" id="3.30.420.40">
    <property type="match status" value="2"/>
</dbReference>
<feature type="domain" description="Gcp-like" evidence="7">
    <location>
        <begin position="55"/>
        <end position="305"/>
    </location>
</feature>
<dbReference type="InterPro" id="IPR043129">
    <property type="entry name" value="ATPase_NBD"/>
</dbReference>
<evidence type="ECO:0000313" key="8">
    <source>
        <dbReference type="EMBL" id="SDX73796.1"/>
    </source>
</evidence>
<dbReference type="GO" id="GO:0046872">
    <property type="term" value="F:metal ion binding"/>
    <property type="evidence" value="ECO:0007669"/>
    <property type="project" value="UniProtKB-KW"/>
</dbReference>
<evidence type="ECO:0000313" key="9">
    <source>
        <dbReference type="Proteomes" id="UP000199652"/>
    </source>
</evidence>
<dbReference type="EC" id="2.3.1.234" evidence="1"/>
<reference evidence="9" key="1">
    <citation type="submission" date="2016-10" db="EMBL/GenBank/DDBJ databases">
        <authorList>
            <person name="Varghese N."/>
            <person name="Submissions S."/>
        </authorList>
    </citation>
    <scope>NUCLEOTIDE SEQUENCE [LARGE SCALE GENOMIC DNA]</scope>
    <source>
        <strain evidence="9">VPI 5359</strain>
    </source>
</reference>
<keyword evidence="5" id="KW-0012">Acyltransferase</keyword>
<evidence type="ECO:0000259" key="7">
    <source>
        <dbReference type="Pfam" id="PF00814"/>
    </source>
</evidence>
<sequence length="319" mass="34606">MTPCFLGIDTSNYTTSIALCDEVGQLLSDRRQVLTVKAGERGLRQSEALFQHVRNLPEMLEALDFSQAQVTGIAASVSPRPVEDSYMPVFRVGSGQGRALAHGLGIPFLPLSHQENHIRGAMYGCGIELDRLTSPFLSVHFSGGTSEILKVTPREIGYDCEILGKTLDLNSGQLIDRIGVAMGLGFPAGKALEALASQDVDHQFTISSRVEGRNFHFSGQENQALALLESGAPQSAVAYALFRSIGKTLERAVRASAQAEGIRQVVFSGGVMANGIVRKTIEHRLKGSGMELFFTDPRYATDNAVGLALLAWEHYRQEK</sequence>
<dbReference type="GO" id="GO:0008033">
    <property type="term" value="P:tRNA processing"/>
    <property type="evidence" value="ECO:0007669"/>
    <property type="project" value="UniProtKB-KW"/>
</dbReference>
<dbReference type="PRINTS" id="PR00789">
    <property type="entry name" value="OSIALOPTASE"/>
</dbReference>
<dbReference type="STRING" id="1528.SAMN04488579_106108"/>
<accession>A0A1H3E533</accession>
<evidence type="ECO:0000256" key="6">
    <source>
        <dbReference type="ARBA" id="ARBA00048117"/>
    </source>
</evidence>
<dbReference type="InterPro" id="IPR017861">
    <property type="entry name" value="KAE1/TsaD"/>
</dbReference>
<keyword evidence="4" id="KW-0479">Metal-binding</keyword>
<evidence type="ECO:0000256" key="5">
    <source>
        <dbReference type="ARBA" id="ARBA00023315"/>
    </source>
</evidence>
<keyword evidence="3" id="KW-0819">tRNA processing</keyword>
<organism evidence="8 9">
    <name type="scientific">Eubacterium barkeri</name>
    <name type="common">Clostridium barkeri</name>
    <dbReference type="NCBI Taxonomy" id="1528"/>
    <lineage>
        <taxon>Bacteria</taxon>
        <taxon>Bacillati</taxon>
        <taxon>Bacillota</taxon>
        <taxon>Clostridia</taxon>
        <taxon>Eubacteriales</taxon>
        <taxon>Eubacteriaceae</taxon>
        <taxon>Eubacterium</taxon>
    </lineage>
</organism>
<dbReference type="PANTHER" id="PTHR11735">
    <property type="entry name" value="TRNA N6-ADENOSINE THREONYLCARBAMOYLTRANSFERASE"/>
    <property type="match status" value="1"/>
</dbReference>
<keyword evidence="2" id="KW-0808">Transferase</keyword>
<evidence type="ECO:0000256" key="3">
    <source>
        <dbReference type="ARBA" id="ARBA00022694"/>
    </source>
</evidence>
<dbReference type="OrthoDB" id="1675500at2"/>
<dbReference type="InterPro" id="IPR000905">
    <property type="entry name" value="Gcp-like_dom"/>
</dbReference>
<gene>
    <name evidence="8" type="ORF">SAMN04488579_106108</name>
</gene>
<dbReference type="RefSeq" id="WP_090244233.1">
    <property type="nucleotide sequence ID" value="NZ_FNOU01000006.1"/>
</dbReference>
<evidence type="ECO:0000256" key="1">
    <source>
        <dbReference type="ARBA" id="ARBA00012156"/>
    </source>
</evidence>
<proteinExistence type="predicted"/>
<dbReference type="GO" id="GO:0061711">
    <property type="term" value="F:tRNA N(6)-L-threonylcarbamoyladenine synthase activity"/>
    <property type="evidence" value="ECO:0007669"/>
    <property type="project" value="UniProtKB-EC"/>
</dbReference>
<protein>
    <recommendedName>
        <fullName evidence="1">N(6)-L-threonylcarbamoyladenine synthase</fullName>
        <ecNumber evidence="1">2.3.1.234</ecNumber>
    </recommendedName>
</protein>
<dbReference type="Proteomes" id="UP000199652">
    <property type="component" value="Unassembled WGS sequence"/>
</dbReference>
<dbReference type="AlphaFoldDB" id="A0A1H3E533"/>
<dbReference type="EMBL" id="FNOU01000006">
    <property type="protein sequence ID" value="SDX73796.1"/>
    <property type="molecule type" value="Genomic_DNA"/>
</dbReference>